<gene>
    <name evidence="2" type="ORF">SAMN06893096_10375</name>
</gene>
<organism evidence="2 3">
    <name type="scientific">Geodermatophilus pulveris</name>
    <dbReference type="NCBI Taxonomy" id="1564159"/>
    <lineage>
        <taxon>Bacteria</taxon>
        <taxon>Bacillati</taxon>
        <taxon>Actinomycetota</taxon>
        <taxon>Actinomycetes</taxon>
        <taxon>Geodermatophilales</taxon>
        <taxon>Geodermatophilaceae</taxon>
        <taxon>Geodermatophilus</taxon>
    </lineage>
</organism>
<dbReference type="InterPro" id="IPR014457">
    <property type="entry name" value="UCP010260"/>
</dbReference>
<sequence length="182" mass="19382">MGLFRATDPADLTTVPLTYPEVGGTRQAVLPAGYGRLERSVVVGSGRAAFERAAAAVFGWRMQRSLGLRVRATGPAGEPGTVVVLTAGLPRLGYDIPCRVVWAQTDGDERGFGYGTLPGHPESGEEGFTVRLDPGGDVVFTLRVFSRMATPAARLGGPLSRLLQRAATARYLATVRRAARDR</sequence>
<reference evidence="3" key="1">
    <citation type="submission" date="2017-06" db="EMBL/GenBank/DDBJ databases">
        <authorList>
            <person name="Varghese N."/>
            <person name="Submissions S."/>
        </authorList>
    </citation>
    <scope>NUCLEOTIDE SEQUENCE [LARGE SCALE GENOMIC DNA]</scope>
    <source>
        <strain evidence="3">DSM 46839</strain>
    </source>
</reference>
<feature type="domain" description="DUF1990" evidence="1">
    <location>
        <begin position="18"/>
        <end position="173"/>
    </location>
</feature>
<proteinExistence type="predicted"/>
<dbReference type="RefSeq" id="WP_089304905.1">
    <property type="nucleotide sequence ID" value="NZ_FZOO01000003.1"/>
</dbReference>
<dbReference type="PANTHER" id="PTHR34202">
    <property type="entry name" value="UPF0548 PROTEIN"/>
    <property type="match status" value="1"/>
</dbReference>
<evidence type="ECO:0000313" key="3">
    <source>
        <dbReference type="Proteomes" id="UP000198373"/>
    </source>
</evidence>
<keyword evidence="3" id="KW-1185">Reference proteome</keyword>
<protein>
    <submittedName>
        <fullName evidence="2">Uncharacterized protein, UPF0548 family</fullName>
    </submittedName>
</protein>
<dbReference type="PANTHER" id="PTHR34202:SF1">
    <property type="entry name" value="UPF0548 PROTEIN"/>
    <property type="match status" value="1"/>
</dbReference>
<dbReference type="Pfam" id="PF09348">
    <property type="entry name" value="DUF1990"/>
    <property type="match status" value="1"/>
</dbReference>
<dbReference type="AlphaFoldDB" id="A0A239D8R6"/>
<dbReference type="InterPro" id="IPR018960">
    <property type="entry name" value="DUF1990"/>
</dbReference>
<dbReference type="Proteomes" id="UP000198373">
    <property type="component" value="Unassembled WGS sequence"/>
</dbReference>
<name>A0A239D8R6_9ACTN</name>
<dbReference type="OrthoDB" id="120660at2"/>
<dbReference type="EMBL" id="FZOO01000003">
    <property type="protein sequence ID" value="SNS28906.1"/>
    <property type="molecule type" value="Genomic_DNA"/>
</dbReference>
<accession>A0A239D8R6</accession>
<evidence type="ECO:0000259" key="1">
    <source>
        <dbReference type="Pfam" id="PF09348"/>
    </source>
</evidence>
<evidence type="ECO:0000313" key="2">
    <source>
        <dbReference type="EMBL" id="SNS28906.1"/>
    </source>
</evidence>
<dbReference type="PIRSF" id="PIRSF010260">
    <property type="entry name" value="UCP010260"/>
    <property type="match status" value="1"/>
</dbReference>